<keyword evidence="3" id="KW-1185">Reference proteome</keyword>
<dbReference type="STRING" id="1172194.WQQ_12590"/>
<evidence type="ECO:0000313" key="3">
    <source>
        <dbReference type="Proteomes" id="UP000003704"/>
    </source>
</evidence>
<name>I7ZHB1_9GAMM</name>
<dbReference type="InterPro" id="IPR004843">
    <property type="entry name" value="Calcineurin-like_PHP"/>
</dbReference>
<sequence>MKTLAWRIAGEDLLLDSERAVYWPREKTVIVADVHLGKGSVFRRSGIAVPTGSTLHDLQRLSALIERHAARRLLVLGDLFHARLDDGEAWHAQFDAFRRQHAALRIEIVQGNHDERSGVPPRWRLDWLNAPQVEAPFALMHDAAPSPLGHALGGHVHPVFKLQTRRERLRLPVFWLRESLTVLPSFGVFTGGWEVQPAAGDRLVAASADGLAIVR</sequence>
<dbReference type="Gene3D" id="3.60.21.10">
    <property type="match status" value="1"/>
</dbReference>
<organism evidence="2 3">
    <name type="scientific">Hydrocarboniphaga effusa AP103</name>
    <dbReference type="NCBI Taxonomy" id="1172194"/>
    <lineage>
        <taxon>Bacteria</taxon>
        <taxon>Pseudomonadati</taxon>
        <taxon>Pseudomonadota</taxon>
        <taxon>Gammaproteobacteria</taxon>
        <taxon>Nevskiales</taxon>
        <taxon>Nevskiaceae</taxon>
        <taxon>Hydrocarboniphaga</taxon>
    </lineage>
</organism>
<dbReference type="AlphaFoldDB" id="I7ZHB1"/>
<evidence type="ECO:0000313" key="2">
    <source>
        <dbReference type="EMBL" id="EIT71122.1"/>
    </source>
</evidence>
<dbReference type="PIRSF" id="PIRSF000887">
    <property type="entry name" value="Pesterase_MJ0037"/>
    <property type="match status" value="1"/>
</dbReference>
<comment type="caution">
    <text evidence="2">The sequence shown here is derived from an EMBL/GenBank/DDBJ whole genome shotgun (WGS) entry which is preliminary data.</text>
</comment>
<dbReference type="EMBL" id="AKGD01000001">
    <property type="protein sequence ID" value="EIT71122.1"/>
    <property type="molecule type" value="Genomic_DNA"/>
</dbReference>
<protein>
    <recommendedName>
        <fullName evidence="1">Calcineurin-like phosphoesterase domain-containing protein</fullName>
    </recommendedName>
</protein>
<dbReference type="GO" id="GO:0016787">
    <property type="term" value="F:hydrolase activity"/>
    <property type="evidence" value="ECO:0007669"/>
    <property type="project" value="InterPro"/>
</dbReference>
<reference evidence="2 3" key="1">
    <citation type="journal article" date="2012" name="J. Bacteriol.">
        <title>Genome Sequence of n-Alkane-Degrading Hydrocarboniphaga effusa Strain AP103T (ATCC BAA-332T).</title>
        <authorList>
            <person name="Chang H.K."/>
            <person name="Zylstra G.J."/>
            <person name="Chae J.C."/>
        </authorList>
    </citation>
    <scope>NUCLEOTIDE SEQUENCE [LARGE SCALE GENOMIC DNA]</scope>
    <source>
        <strain evidence="2 3">AP103</strain>
    </source>
</reference>
<dbReference type="PANTHER" id="PTHR39323">
    <property type="entry name" value="BLR1149 PROTEIN"/>
    <property type="match status" value="1"/>
</dbReference>
<dbReference type="InterPro" id="IPR029052">
    <property type="entry name" value="Metallo-depent_PP-like"/>
</dbReference>
<gene>
    <name evidence="2" type="ORF">WQQ_12590</name>
</gene>
<dbReference type="SUPFAM" id="SSF56300">
    <property type="entry name" value="Metallo-dependent phosphatases"/>
    <property type="match status" value="1"/>
</dbReference>
<dbReference type="OrthoDB" id="9795838at2"/>
<dbReference type="InterPro" id="IPR024173">
    <property type="entry name" value="Pesterase_MJ0037-like"/>
</dbReference>
<accession>I7ZHB1</accession>
<proteinExistence type="predicted"/>
<dbReference type="Proteomes" id="UP000003704">
    <property type="component" value="Unassembled WGS sequence"/>
</dbReference>
<evidence type="ECO:0000259" key="1">
    <source>
        <dbReference type="Pfam" id="PF00149"/>
    </source>
</evidence>
<dbReference type="NCBIfam" id="TIGR04123">
    <property type="entry name" value="P_estr_lig_assc"/>
    <property type="match status" value="1"/>
</dbReference>
<dbReference type="PANTHER" id="PTHR39323:SF1">
    <property type="entry name" value="BLR1149 PROTEIN"/>
    <property type="match status" value="1"/>
</dbReference>
<feature type="domain" description="Calcineurin-like phosphoesterase" evidence="1">
    <location>
        <begin position="27"/>
        <end position="134"/>
    </location>
</feature>
<dbReference type="InterPro" id="IPR026336">
    <property type="entry name" value="PdeM-like"/>
</dbReference>
<dbReference type="Pfam" id="PF00149">
    <property type="entry name" value="Metallophos"/>
    <property type="match status" value="1"/>
</dbReference>
<dbReference type="RefSeq" id="WP_007184213.1">
    <property type="nucleotide sequence ID" value="NZ_AKGD01000001.1"/>
</dbReference>